<dbReference type="Gene3D" id="1.10.357.10">
    <property type="entry name" value="Tetracycline Repressor, domain 2"/>
    <property type="match status" value="1"/>
</dbReference>
<dbReference type="SUPFAM" id="SSF46689">
    <property type="entry name" value="Homeodomain-like"/>
    <property type="match status" value="1"/>
</dbReference>
<evidence type="ECO:0000313" key="6">
    <source>
        <dbReference type="Proteomes" id="UP000195139"/>
    </source>
</evidence>
<gene>
    <name evidence="5" type="ORF">A5880_000709</name>
    <name evidence="4" type="ORF">A5880_002812</name>
</gene>
<evidence type="ECO:0000313" key="5">
    <source>
        <dbReference type="EMBL" id="OTO10026.1"/>
    </source>
</evidence>
<dbReference type="PROSITE" id="PS50977">
    <property type="entry name" value="HTH_TETR_2"/>
    <property type="match status" value="1"/>
</dbReference>
<dbReference type="EMBL" id="NGLE02000001">
    <property type="protein sequence ID" value="MEI5995222.1"/>
    <property type="molecule type" value="Genomic_DNA"/>
</dbReference>
<comment type="caution">
    <text evidence="5">The sequence shown here is derived from an EMBL/GenBank/DDBJ whole genome shotgun (WGS) entry which is preliminary data.</text>
</comment>
<dbReference type="STRING" id="1834181.A5880_000709"/>
<organism evidence="5">
    <name type="scientific">Candidatus Enterococcus mansonii</name>
    <dbReference type="NCBI Taxonomy" id="1834181"/>
    <lineage>
        <taxon>Bacteria</taxon>
        <taxon>Bacillati</taxon>
        <taxon>Bacillota</taxon>
        <taxon>Bacilli</taxon>
        <taxon>Lactobacillales</taxon>
        <taxon>Enterococcaceae</taxon>
        <taxon>Enterococcus</taxon>
    </lineage>
</organism>
<dbReference type="EMBL" id="NGLE01000001">
    <property type="protein sequence ID" value="OTO10026.1"/>
    <property type="molecule type" value="Genomic_DNA"/>
</dbReference>
<dbReference type="GO" id="GO:0003677">
    <property type="term" value="F:DNA binding"/>
    <property type="evidence" value="ECO:0007669"/>
    <property type="project" value="UniProtKB-UniRule"/>
</dbReference>
<evidence type="ECO:0000256" key="2">
    <source>
        <dbReference type="PROSITE-ProRule" id="PRU00335"/>
    </source>
</evidence>
<dbReference type="InterPro" id="IPR050624">
    <property type="entry name" value="HTH-type_Tx_Regulator"/>
</dbReference>
<evidence type="ECO:0000313" key="4">
    <source>
        <dbReference type="EMBL" id="MEI5995222.1"/>
    </source>
</evidence>
<dbReference type="PANTHER" id="PTHR43479:SF11">
    <property type="entry name" value="ACREF_ENVCD OPERON REPRESSOR-RELATED"/>
    <property type="match status" value="1"/>
</dbReference>
<dbReference type="Proteomes" id="UP000195139">
    <property type="component" value="Unassembled WGS sequence"/>
</dbReference>
<keyword evidence="1 2" id="KW-0238">DNA-binding</keyword>
<dbReference type="PRINTS" id="PR00455">
    <property type="entry name" value="HTHTETR"/>
</dbReference>
<dbReference type="InterPro" id="IPR009057">
    <property type="entry name" value="Homeodomain-like_sf"/>
</dbReference>
<evidence type="ECO:0000259" key="3">
    <source>
        <dbReference type="PROSITE" id="PS50977"/>
    </source>
</evidence>
<proteinExistence type="predicted"/>
<reference evidence="5" key="1">
    <citation type="submission" date="2017-05" db="EMBL/GenBank/DDBJ databases">
        <title>The Genome Sequence of Enterococcus sp. 4G2_DIV0659.</title>
        <authorList>
            <consortium name="The Broad Institute Genomics Platform"/>
            <consortium name="The Broad Institute Genomic Center for Infectious Diseases"/>
            <person name="Earl A."/>
            <person name="Manson A."/>
            <person name="Schwartman J."/>
            <person name="Gilmore M."/>
            <person name="Abouelleil A."/>
            <person name="Cao P."/>
            <person name="Chapman S."/>
            <person name="Cusick C."/>
            <person name="Shea T."/>
            <person name="Young S."/>
            <person name="Neafsey D."/>
            <person name="Nusbaum C."/>
            <person name="Birren B."/>
        </authorList>
    </citation>
    <scope>NUCLEOTIDE SEQUENCE [LARGE SCALE GENOMIC DNA]</scope>
    <source>
        <strain evidence="5">4G2_DIV0659</strain>
    </source>
</reference>
<dbReference type="InterPro" id="IPR001647">
    <property type="entry name" value="HTH_TetR"/>
</dbReference>
<dbReference type="OrthoDB" id="9780824at2"/>
<name>A0A242CIH2_9ENTE</name>
<sequence length="191" mass="22185">MVKQQKKSELTKNKIKEAASLLFVEKNFDETSISDITKSAGYAVGSFYKHWKRKEDLLLELWYDATTNFMLESARTLPRIQTPYEFSVHMVERVSIYGNDPFIQKYFSAHYSLDVHDERAMSEAFDLYVKTIYQQLLTLHDQKENLHLWTISIAVADLLNGHVLNNNNFGKNSCSVLNKEQLISIIEQLIT</sequence>
<keyword evidence="6" id="KW-1185">Reference proteome</keyword>
<dbReference type="RefSeq" id="WP_086329633.1">
    <property type="nucleotide sequence ID" value="NZ_NGLE02000001.1"/>
</dbReference>
<dbReference type="PANTHER" id="PTHR43479">
    <property type="entry name" value="ACREF/ENVCD OPERON REPRESSOR-RELATED"/>
    <property type="match status" value="1"/>
</dbReference>
<dbReference type="Pfam" id="PF00440">
    <property type="entry name" value="TetR_N"/>
    <property type="match status" value="1"/>
</dbReference>
<feature type="domain" description="HTH tetR-type" evidence="3">
    <location>
        <begin position="9"/>
        <end position="69"/>
    </location>
</feature>
<protein>
    <recommendedName>
        <fullName evidence="3">HTH tetR-type domain-containing protein</fullName>
    </recommendedName>
</protein>
<dbReference type="AlphaFoldDB" id="A0A242CIH2"/>
<feature type="DNA-binding region" description="H-T-H motif" evidence="2">
    <location>
        <begin position="32"/>
        <end position="51"/>
    </location>
</feature>
<accession>A0A242CIH2</accession>
<reference evidence="4 6" key="2">
    <citation type="submission" date="2018-07" db="EMBL/GenBank/DDBJ databases">
        <title>The Genome Sequence of Enterococcus sp. DIV0659b.</title>
        <authorList>
            <consortium name="The Broad Institute Genomics Platform"/>
            <consortium name="The Broad Institute Genomic Center for Infectious Diseases"/>
            <person name="Earl A."/>
            <person name="Manson A."/>
            <person name="Schwartman J."/>
            <person name="Gilmore M."/>
            <person name="Abouelleil A."/>
            <person name="Cao P."/>
            <person name="Chapman S."/>
            <person name="Cusick C."/>
            <person name="Shea T."/>
            <person name="Young S."/>
            <person name="Neafsey D."/>
            <person name="Nusbaum C."/>
            <person name="Birren B."/>
        </authorList>
    </citation>
    <scope>NUCLEOTIDE SEQUENCE [LARGE SCALE GENOMIC DNA]</scope>
    <source>
        <strain evidence="4 6">4G2_DIV0659</strain>
    </source>
</reference>
<evidence type="ECO:0000256" key="1">
    <source>
        <dbReference type="ARBA" id="ARBA00023125"/>
    </source>
</evidence>